<sequence length="48" mass="5443">MMLISYGLRKNRDMAICRLMTRAGLKVQEVSDLNSSDVGIKNVEKMLL</sequence>
<organism evidence="1 2">
    <name type="scientific">Desulfotruncus arcticus DSM 17038</name>
    <dbReference type="NCBI Taxonomy" id="1121424"/>
    <lineage>
        <taxon>Bacteria</taxon>
        <taxon>Bacillati</taxon>
        <taxon>Bacillota</taxon>
        <taxon>Clostridia</taxon>
        <taxon>Eubacteriales</taxon>
        <taxon>Desulfallaceae</taxon>
        <taxon>Desulfotruncus</taxon>
    </lineage>
</organism>
<dbReference type="AlphaFoldDB" id="A0A1I2WLI4"/>
<keyword evidence="2" id="KW-1185">Reference proteome</keyword>
<name>A0A1I2WLI4_9FIRM</name>
<proteinExistence type="predicted"/>
<reference evidence="2" key="1">
    <citation type="submission" date="2016-10" db="EMBL/GenBank/DDBJ databases">
        <authorList>
            <person name="Varghese N."/>
            <person name="Submissions S."/>
        </authorList>
    </citation>
    <scope>NUCLEOTIDE SEQUENCE [LARGE SCALE GENOMIC DNA]</scope>
    <source>
        <strain evidence="2">DSM 17038</strain>
    </source>
</reference>
<evidence type="ECO:0000313" key="1">
    <source>
        <dbReference type="EMBL" id="SFH02183.1"/>
    </source>
</evidence>
<dbReference type="RefSeq" id="WP_165613584.1">
    <property type="nucleotide sequence ID" value="NZ_FOOX01000014.1"/>
</dbReference>
<dbReference type="Proteomes" id="UP000199337">
    <property type="component" value="Unassembled WGS sequence"/>
</dbReference>
<dbReference type="EMBL" id="FOOX01000014">
    <property type="protein sequence ID" value="SFH02183.1"/>
    <property type="molecule type" value="Genomic_DNA"/>
</dbReference>
<evidence type="ECO:0000313" key="2">
    <source>
        <dbReference type="Proteomes" id="UP000199337"/>
    </source>
</evidence>
<accession>A0A1I2WLI4</accession>
<protein>
    <submittedName>
        <fullName evidence="1">Uncharacterized protein</fullName>
    </submittedName>
</protein>
<gene>
    <name evidence="1" type="ORF">SAMN05660649_03526</name>
</gene>
<dbReference type="STRING" id="341036.SAMN05660649_03526"/>